<sequence length="114" mass="12851">MARPLAVAAFNAAARCQVMINKMTGRFAPVPANDPYAAGNPAINTEPLFLNWLREKYREVMVGTNRSAIFALVNEKFLETDTPDSYRKTNQTTSTSRCQMLMPYLIYLINCLLI</sequence>
<dbReference type="Proteomes" id="UP000247702">
    <property type="component" value="Unassembled WGS sequence"/>
</dbReference>
<reference evidence="1 2" key="1">
    <citation type="submission" date="2017-11" db="EMBL/GenBank/DDBJ databases">
        <title>The genome of Rhizophagus clarus HR1 reveals common genetic basis of auxotrophy among arbuscular mycorrhizal fungi.</title>
        <authorList>
            <person name="Kobayashi Y."/>
        </authorList>
    </citation>
    <scope>NUCLEOTIDE SEQUENCE [LARGE SCALE GENOMIC DNA]</scope>
    <source>
        <strain evidence="1 2">HR1</strain>
    </source>
</reference>
<comment type="caution">
    <text evidence="1">The sequence shown here is derived from an EMBL/GenBank/DDBJ whole genome shotgun (WGS) entry which is preliminary data.</text>
</comment>
<proteinExistence type="predicted"/>
<gene>
    <name evidence="1" type="ORF">RclHR1_12990005</name>
</gene>
<protein>
    <submittedName>
        <fullName evidence="1">Uncharacterized protein</fullName>
    </submittedName>
</protein>
<evidence type="ECO:0000313" key="2">
    <source>
        <dbReference type="Proteomes" id="UP000247702"/>
    </source>
</evidence>
<accession>A0A2Z6R1I3</accession>
<name>A0A2Z6R1I3_9GLOM</name>
<dbReference type="EMBL" id="BEXD01000334">
    <property type="protein sequence ID" value="GBB86556.1"/>
    <property type="molecule type" value="Genomic_DNA"/>
</dbReference>
<keyword evidence="2" id="KW-1185">Reference proteome</keyword>
<dbReference type="STRING" id="94130.A0A2Z6R1I3"/>
<evidence type="ECO:0000313" key="1">
    <source>
        <dbReference type="EMBL" id="GBB86556.1"/>
    </source>
</evidence>
<dbReference type="AlphaFoldDB" id="A0A2Z6R1I3"/>
<organism evidence="1 2">
    <name type="scientific">Rhizophagus clarus</name>
    <dbReference type="NCBI Taxonomy" id="94130"/>
    <lineage>
        <taxon>Eukaryota</taxon>
        <taxon>Fungi</taxon>
        <taxon>Fungi incertae sedis</taxon>
        <taxon>Mucoromycota</taxon>
        <taxon>Glomeromycotina</taxon>
        <taxon>Glomeromycetes</taxon>
        <taxon>Glomerales</taxon>
        <taxon>Glomeraceae</taxon>
        <taxon>Rhizophagus</taxon>
    </lineage>
</organism>